<feature type="region of interest" description="Disordered" evidence="1">
    <location>
        <begin position="469"/>
        <end position="493"/>
    </location>
</feature>
<dbReference type="PROSITE" id="PS01159">
    <property type="entry name" value="WW_DOMAIN_1"/>
    <property type="match status" value="1"/>
</dbReference>
<name>A0AAD5LDJ7_PYTIN</name>
<dbReference type="InterPro" id="IPR001202">
    <property type="entry name" value="WW_dom"/>
</dbReference>
<feature type="region of interest" description="Disordered" evidence="1">
    <location>
        <begin position="514"/>
        <end position="563"/>
    </location>
</feature>
<accession>A0AAD5LDJ7</accession>
<feature type="domain" description="PDZ" evidence="4">
    <location>
        <begin position="73"/>
        <end position="172"/>
    </location>
</feature>
<feature type="region of interest" description="Disordered" evidence="1">
    <location>
        <begin position="1"/>
        <end position="32"/>
    </location>
</feature>
<gene>
    <name evidence="5" type="ORF">P43SY_008598</name>
</gene>
<dbReference type="Pfam" id="PF00169">
    <property type="entry name" value="PH"/>
    <property type="match status" value="1"/>
</dbReference>
<dbReference type="SMART" id="SM00456">
    <property type="entry name" value="WW"/>
    <property type="match status" value="1"/>
</dbReference>
<feature type="domain" description="PH" evidence="2">
    <location>
        <begin position="593"/>
        <end position="688"/>
    </location>
</feature>
<dbReference type="SUPFAM" id="SSF51045">
    <property type="entry name" value="WW domain"/>
    <property type="match status" value="1"/>
</dbReference>
<dbReference type="PROSITE" id="PS50020">
    <property type="entry name" value="WW_DOMAIN_2"/>
    <property type="match status" value="1"/>
</dbReference>
<sequence length="724" mass="81589">MWRTHSTRNVVNKDASALNGGEGGDALPPGWVKKESKSQKGRYYYVSPAGKTQWTPPVMKKDKVPVVYNWVQEIEIEFAEARLGVSLREVKQHDGIPYPQFQAEVDDLPKVNGKAGPAELYNWGVKPHKRLTIGMRITNIDGTSLAGFTYKEVVDKLKRSSRPLKIKFADADKGTVEDNPDAVLKEKEVKEVKPSAYLQQKQEFTRVLVASELHTEMWTTENRKLTRQMNSTKKKLDTLSIEVDALNVRRDELRNEHDQLTNDKRHYDEMIKRLKKQEAHEVENPEFVKANDLFKRHNELNEDIARMDAGNKKLRKEQLALQAQLQEAEAALQQIGKAEDDDKQHDDDLFLNVDPNATPAEQLAQLRKTMRYLEDDLAKEQRRTTRVEKEVEQLTRHLNRLNRSGGSSTSSSSSSRSRTGDSQQQQRDSPSKSSTEERRPSSGAPGSSGKDRSSDRAAVLEARIHDLRKKQRSVVDTMSKAAQAGDESLARECQKKRRAIKEELSRAQDELNALKADRRGGSSASPAGAIASQSTSSSKSRTRSVASPSSASPSSSSSKRTNSKIVSVEEMAAQQPADKMPTLSGFLDKGPTEWSEKGLIRNMKTMRGARERWCEISHDGVLRYYKRRGDPVVRGEIDLSDASFEVVCEDMQRGTEFVLSTSSQQSHFFTKTNEDLRQWVATLRAANAFLKTNRQLDELESKMMASASVPEEDEQYYGRATLGF</sequence>
<evidence type="ECO:0008006" key="7">
    <source>
        <dbReference type="Google" id="ProtNLM"/>
    </source>
</evidence>
<feature type="compositionally biased region" description="Basic and acidic residues" evidence="1">
    <location>
        <begin position="337"/>
        <end position="348"/>
    </location>
</feature>
<dbReference type="InterPro" id="IPR001478">
    <property type="entry name" value="PDZ"/>
</dbReference>
<dbReference type="SUPFAM" id="SSF50156">
    <property type="entry name" value="PDZ domain-like"/>
    <property type="match status" value="1"/>
</dbReference>
<evidence type="ECO:0000313" key="5">
    <source>
        <dbReference type="EMBL" id="KAJ0394813.1"/>
    </source>
</evidence>
<dbReference type="InterPro" id="IPR036034">
    <property type="entry name" value="PDZ_sf"/>
</dbReference>
<evidence type="ECO:0000259" key="3">
    <source>
        <dbReference type="PROSITE" id="PS50020"/>
    </source>
</evidence>
<dbReference type="PROSITE" id="PS50106">
    <property type="entry name" value="PDZ"/>
    <property type="match status" value="1"/>
</dbReference>
<dbReference type="Gene3D" id="2.30.42.10">
    <property type="match status" value="1"/>
</dbReference>
<dbReference type="CDD" id="cd00821">
    <property type="entry name" value="PH"/>
    <property type="match status" value="1"/>
</dbReference>
<dbReference type="InterPro" id="IPR001849">
    <property type="entry name" value="PH_domain"/>
</dbReference>
<dbReference type="SMART" id="SM00233">
    <property type="entry name" value="PH"/>
    <property type="match status" value="1"/>
</dbReference>
<feature type="region of interest" description="Disordered" evidence="1">
    <location>
        <begin position="378"/>
        <end position="456"/>
    </location>
</feature>
<evidence type="ECO:0000313" key="6">
    <source>
        <dbReference type="Proteomes" id="UP001209570"/>
    </source>
</evidence>
<feature type="region of interest" description="Disordered" evidence="1">
    <location>
        <begin position="337"/>
        <end position="357"/>
    </location>
</feature>
<dbReference type="CDD" id="cd00201">
    <property type="entry name" value="WW"/>
    <property type="match status" value="1"/>
</dbReference>
<organism evidence="5 6">
    <name type="scientific">Pythium insidiosum</name>
    <name type="common">Pythiosis disease agent</name>
    <dbReference type="NCBI Taxonomy" id="114742"/>
    <lineage>
        <taxon>Eukaryota</taxon>
        <taxon>Sar</taxon>
        <taxon>Stramenopiles</taxon>
        <taxon>Oomycota</taxon>
        <taxon>Peronosporomycetes</taxon>
        <taxon>Pythiales</taxon>
        <taxon>Pythiaceae</taxon>
        <taxon>Pythium</taxon>
    </lineage>
</organism>
<dbReference type="InterPro" id="IPR011993">
    <property type="entry name" value="PH-like_dom_sf"/>
</dbReference>
<dbReference type="EMBL" id="JAKCXM010000382">
    <property type="protein sequence ID" value="KAJ0394813.1"/>
    <property type="molecule type" value="Genomic_DNA"/>
</dbReference>
<evidence type="ECO:0000256" key="1">
    <source>
        <dbReference type="SAM" id="MobiDB-lite"/>
    </source>
</evidence>
<keyword evidence="6" id="KW-1185">Reference proteome</keyword>
<evidence type="ECO:0000259" key="2">
    <source>
        <dbReference type="PROSITE" id="PS50003"/>
    </source>
</evidence>
<dbReference type="PROSITE" id="PS50003">
    <property type="entry name" value="PH_DOMAIN"/>
    <property type="match status" value="1"/>
</dbReference>
<dbReference type="Gene3D" id="2.20.70.10">
    <property type="match status" value="1"/>
</dbReference>
<proteinExistence type="predicted"/>
<dbReference type="Gene3D" id="2.30.29.30">
    <property type="entry name" value="Pleckstrin-homology domain (PH domain)/Phosphotyrosine-binding domain (PTB)"/>
    <property type="match status" value="1"/>
</dbReference>
<protein>
    <recommendedName>
        <fullName evidence="7">WW domain-containing protein</fullName>
    </recommendedName>
</protein>
<feature type="domain" description="WW" evidence="3">
    <location>
        <begin position="25"/>
        <end position="59"/>
    </location>
</feature>
<comment type="caution">
    <text evidence="5">The sequence shown here is derived from an EMBL/GenBank/DDBJ whole genome shotgun (WGS) entry which is preliminary data.</text>
</comment>
<feature type="compositionally biased region" description="Basic and acidic residues" evidence="1">
    <location>
        <begin position="378"/>
        <end position="395"/>
    </location>
</feature>
<feature type="compositionally biased region" description="Low complexity" evidence="1">
    <location>
        <begin position="403"/>
        <end position="428"/>
    </location>
</feature>
<dbReference type="AlphaFoldDB" id="A0AAD5LDJ7"/>
<dbReference type="InterPro" id="IPR036020">
    <property type="entry name" value="WW_dom_sf"/>
</dbReference>
<dbReference type="Proteomes" id="UP001209570">
    <property type="component" value="Unassembled WGS sequence"/>
</dbReference>
<dbReference type="CDD" id="cd00136">
    <property type="entry name" value="PDZ_canonical"/>
    <property type="match status" value="1"/>
</dbReference>
<dbReference type="SUPFAM" id="SSF50729">
    <property type="entry name" value="PH domain-like"/>
    <property type="match status" value="1"/>
</dbReference>
<evidence type="ECO:0000259" key="4">
    <source>
        <dbReference type="PROSITE" id="PS50106"/>
    </source>
</evidence>
<feature type="compositionally biased region" description="Low complexity" evidence="1">
    <location>
        <begin position="521"/>
        <end position="563"/>
    </location>
</feature>
<reference evidence="5" key="1">
    <citation type="submission" date="2021-12" db="EMBL/GenBank/DDBJ databases">
        <title>Prjna785345.</title>
        <authorList>
            <person name="Rujirawat T."/>
            <person name="Krajaejun T."/>
        </authorList>
    </citation>
    <scope>NUCLEOTIDE SEQUENCE</scope>
    <source>
        <strain evidence="5">Pi057C3</strain>
    </source>
</reference>